<dbReference type="Pfam" id="PF01872">
    <property type="entry name" value="RibD_C"/>
    <property type="match status" value="1"/>
</dbReference>
<dbReference type="Gene3D" id="3.40.430.10">
    <property type="entry name" value="Dihydrofolate Reductase, subunit A"/>
    <property type="match status" value="1"/>
</dbReference>
<dbReference type="InterPro" id="IPR002734">
    <property type="entry name" value="RibDG_C"/>
</dbReference>
<dbReference type="Proteomes" id="UP000249169">
    <property type="component" value="Unassembled WGS sequence"/>
</dbReference>
<feature type="domain" description="Bacterial bifunctional deaminase-reductase C-terminal" evidence="1">
    <location>
        <begin position="19"/>
        <end position="165"/>
    </location>
</feature>
<proteinExistence type="predicted"/>
<gene>
    <name evidence="2" type="ORF">DL240_02660</name>
</gene>
<accession>A0A328CAH5</accession>
<evidence type="ECO:0000313" key="3">
    <source>
        <dbReference type="Proteomes" id="UP000249169"/>
    </source>
</evidence>
<name>A0A328CAH5_9DELT</name>
<protein>
    <submittedName>
        <fullName evidence="2">Deaminase</fullName>
    </submittedName>
</protein>
<dbReference type="PANTHER" id="PTHR38011:SF11">
    <property type="entry name" value="2,5-DIAMINO-6-RIBOSYLAMINO-4(3H)-PYRIMIDINONE 5'-PHOSPHATE REDUCTASE"/>
    <property type="match status" value="1"/>
</dbReference>
<comment type="caution">
    <text evidence="2">The sequence shown here is derived from an EMBL/GenBank/DDBJ whole genome shotgun (WGS) entry which is preliminary data.</text>
</comment>
<keyword evidence="3" id="KW-1185">Reference proteome</keyword>
<dbReference type="RefSeq" id="WP_111728304.1">
    <property type="nucleotide sequence ID" value="NZ_QHKO01000001.1"/>
</dbReference>
<dbReference type="GO" id="GO:0008703">
    <property type="term" value="F:5-amino-6-(5-phosphoribosylamino)uracil reductase activity"/>
    <property type="evidence" value="ECO:0007669"/>
    <property type="project" value="InterPro"/>
</dbReference>
<dbReference type="InterPro" id="IPR024072">
    <property type="entry name" value="DHFR-like_dom_sf"/>
</dbReference>
<reference evidence="2 3" key="1">
    <citation type="submission" date="2018-05" db="EMBL/GenBank/DDBJ databases">
        <title>Lujinxingia marina gen. nov. sp. nov., a new facultative anaerobic member of the class Deltaproteobacteria, and proposal of Lujinxingaceae fam. nov.</title>
        <authorList>
            <person name="Li C.-M."/>
        </authorList>
    </citation>
    <scope>NUCLEOTIDE SEQUENCE [LARGE SCALE GENOMIC DNA]</scope>
    <source>
        <strain evidence="2 3">B210</strain>
    </source>
</reference>
<dbReference type="PANTHER" id="PTHR38011">
    <property type="entry name" value="DIHYDROFOLATE REDUCTASE FAMILY PROTEIN (AFU_ORTHOLOGUE AFUA_8G06820)"/>
    <property type="match status" value="1"/>
</dbReference>
<dbReference type="OrthoDB" id="2313602at2"/>
<evidence type="ECO:0000313" key="2">
    <source>
        <dbReference type="EMBL" id="RAL25132.1"/>
    </source>
</evidence>
<organism evidence="2 3">
    <name type="scientific">Lujinxingia litoralis</name>
    <dbReference type="NCBI Taxonomy" id="2211119"/>
    <lineage>
        <taxon>Bacteria</taxon>
        <taxon>Deltaproteobacteria</taxon>
        <taxon>Bradymonadales</taxon>
        <taxon>Lujinxingiaceae</taxon>
        <taxon>Lujinxingia</taxon>
    </lineage>
</organism>
<evidence type="ECO:0000259" key="1">
    <source>
        <dbReference type="Pfam" id="PF01872"/>
    </source>
</evidence>
<dbReference type="AlphaFoldDB" id="A0A328CAH5"/>
<dbReference type="InterPro" id="IPR050765">
    <property type="entry name" value="Riboflavin_Biosynth_HTPR"/>
</dbReference>
<dbReference type="EMBL" id="QHKO01000001">
    <property type="protein sequence ID" value="RAL25132.1"/>
    <property type="molecule type" value="Genomic_DNA"/>
</dbReference>
<sequence length="188" mass="19913">MNLLVCSTQESSMNFVYCGVSLDGFMAGPEDDLSFLEAAGDTDRREGRSVSYEDILARTGALLIGRRTYDVVRGFGGEWPYAGTPVVVATTRPLEPPSSEVVSASGSIEELLEEAASVAGEGDVYVDGGSIITQALGAGLIDELILTVVPVFLGKGVALYQGEDYAHFDVEVLGGMGEATQLRLTPRR</sequence>
<dbReference type="GO" id="GO:0009231">
    <property type="term" value="P:riboflavin biosynthetic process"/>
    <property type="evidence" value="ECO:0007669"/>
    <property type="project" value="InterPro"/>
</dbReference>
<dbReference type="SUPFAM" id="SSF53597">
    <property type="entry name" value="Dihydrofolate reductase-like"/>
    <property type="match status" value="1"/>
</dbReference>